<dbReference type="AlphaFoldDB" id="A0AAV2CKV6"/>
<dbReference type="EMBL" id="OZ034813">
    <property type="protein sequence ID" value="CAL1356552.1"/>
    <property type="molecule type" value="Genomic_DNA"/>
</dbReference>
<dbReference type="InterPro" id="IPR008972">
    <property type="entry name" value="Cupredoxin"/>
</dbReference>
<evidence type="ECO:0000313" key="16">
    <source>
        <dbReference type="Proteomes" id="UP001497516"/>
    </source>
</evidence>
<keyword evidence="3 12" id="KW-0812">Transmembrane</keyword>
<dbReference type="GO" id="GO:0046872">
    <property type="term" value="F:metal ion binding"/>
    <property type="evidence" value="ECO:0007669"/>
    <property type="project" value="UniProtKB-KW"/>
</dbReference>
<evidence type="ECO:0000256" key="11">
    <source>
        <dbReference type="ARBA" id="ARBA00023180"/>
    </source>
</evidence>
<comment type="subcellular location">
    <subcellularLocation>
        <location evidence="1">Membrane</location>
        <topology evidence="1">Single-pass type I membrane protein</topology>
    </subcellularLocation>
</comment>
<dbReference type="CDD" id="cd04216">
    <property type="entry name" value="Phytocyanin"/>
    <property type="match status" value="1"/>
</dbReference>
<dbReference type="Proteomes" id="UP001497516">
    <property type="component" value="Chromosome 1"/>
</dbReference>
<evidence type="ECO:0000256" key="5">
    <source>
        <dbReference type="ARBA" id="ARBA00022729"/>
    </source>
</evidence>
<dbReference type="InterPro" id="IPR003245">
    <property type="entry name" value="Phytocyanin_dom"/>
</dbReference>
<protein>
    <recommendedName>
        <fullName evidence="14">Phytocyanin domain-containing protein</fullName>
    </recommendedName>
</protein>
<evidence type="ECO:0000256" key="7">
    <source>
        <dbReference type="ARBA" id="ARBA00022989"/>
    </source>
</evidence>
<evidence type="ECO:0000256" key="8">
    <source>
        <dbReference type="ARBA" id="ARBA00023008"/>
    </source>
</evidence>
<keyword evidence="10" id="KW-1015">Disulfide bond</keyword>
<keyword evidence="7 12" id="KW-1133">Transmembrane helix</keyword>
<keyword evidence="11" id="KW-0325">Glycoprotein</keyword>
<keyword evidence="8" id="KW-0186">Copper</keyword>
<dbReference type="GO" id="GO:0005886">
    <property type="term" value="C:plasma membrane"/>
    <property type="evidence" value="ECO:0007669"/>
    <property type="project" value="TreeGrafter"/>
</dbReference>
<evidence type="ECO:0000256" key="13">
    <source>
        <dbReference type="SAM" id="SignalP"/>
    </source>
</evidence>
<dbReference type="Pfam" id="PF02298">
    <property type="entry name" value="Cu_bind_like"/>
    <property type="match status" value="1"/>
</dbReference>
<evidence type="ECO:0000313" key="15">
    <source>
        <dbReference type="EMBL" id="CAL1356552.1"/>
    </source>
</evidence>
<gene>
    <name evidence="15" type="ORF">LTRI10_LOCUS4248</name>
</gene>
<evidence type="ECO:0000256" key="3">
    <source>
        <dbReference type="ARBA" id="ARBA00022692"/>
    </source>
</evidence>
<feature type="transmembrane region" description="Helical" evidence="12">
    <location>
        <begin position="147"/>
        <end position="172"/>
    </location>
</feature>
<evidence type="ECO:0000256" key="2">
    <source>
        <dbReference type="ARBA" id="ARBA00022448"/>
    </source>
</evidence>
<keyword evidence="4" id="KW-0479">Metal-binding</keyword>
<keyword evidence="16" id="KW-1185">Reference proteome</keyword>
<name>A0AAV2CKV6_9ROSI</name>
<dbReference type="FunFam" id="2.60.40.420:FF:000067">
    <property type="entry name" value="Cupredoxin superfamily protein"/>
    <property type="match status" value="1"/>
</dbReference>
<feature type="signal peptide" evidence="13">
    <location>
        <begin position="1"/>
        <end position="26"/>
    </location>
</feature>
<accession>A0AAV2CKV6</accession>
<evidence type="ECO:0000256" key="6">
    <source>
        <dbReference type="ARBA" id="ARBA00022982"/>
    </source>
</evidence>
<dbReference type="GO" id="GO:0009610">
    <property type="term" value="P:response to symbiotic fungus"/>
    <property type="evidence" value="ECO:0007669"/>
    <property type="project" value="UniProtKB-ARBA"/>
</dbReference>
<evidence type="ECO:0000256" key="1">
    <source>
        <dbReference type="ARBA" id="ARBA00004479"/>
    </source>
</evidence>
<feature type="chain" id="PRO_5043796920" description="Phytocyanin domain-containing protein" evidence="13">
    <location>
        <begin position="27"/>
        <end position="173"/>
    </location>
</feature>
<keyword evidence="2" id="KW-0813">Transport</keyword>
<dbReference type="PROSITE" id="PS51485">
    <property type="entry name" value="PHYTOCYANIN"/>
    <property type="match status" value="1"/>
</dbReference>
<evidence type="ECO:0000256" key="4">
    <source>
        <dbReference type="ARBA" id="ARBA00022723"/>
    </source>
</evidence>
<dbReference type="SUPFAM" id="SSF49503">
    <property type="entry name" value="Cupredoxins"/>
    <property type="match status" value="1"/>
</dbReference>
<dbReference type="Gene3D" id="2.60.40.420">
    <property type="entry name" value="Cupredoxins - blue copper proteins"/>
    <property type="match status" value="1"/>
</dbReference>
<organism evidence="15 16">
    <name type="scientific">Linum trigynum</name>
    <dbReference type="NCBI Taxonomy" id="586398"/>
    <lineage>
        <taxon>Eukaryota</taxon>
        <taxon>Viridiplantae</taxon>
        <taxon>Streptophyta</taxon>
        <taxon>Embryophyta</taxon>
        <taxon>Tracheophyta</taxon>
        <taxon>Spermatophyta</taxon>
        <taxon>Magnoliopsida</taxon>
        <taxon>eudicotyledons</taxon>
        <taxon>Gunneridae</taxon>
        <taxon>Pentapetalae</taxon>
        <taxon>rosids</taxon>
        <taxon>fabids</taxon>
        <taxon>Malpighiales</taxon>
        <taxon>Linaceae</taxon>
        <taxon>Linum</taxon>
    </lineage>
</organism>
<proteinExistence type="predicted"/>
<dbReference type="PANTHER" id="PTHR33021:SF408">
    <property type="entry name" value="PHYTOCYANIN DOMAIN-CONTAINING PROTEIN"/>
    <property type="match status" value="1"/>
</dbReference>
<sequence length="173" mass="17619">MAAANRSTTLAALATVIMIIPAVAMAAQHIVGDTQGWNVSVDFKKWAGDREFYVGDILVFNYNKSHDSVIQVRSGPDFQACVPLGDILDSGNDKVGLDTVGKRWFISGVAAHCADSQQKLVVDVEGVAAAAPGSGSTTPVSDPNTNAAAYSVAAGGFVAAAAAASVALAIVLA</sequence>
<evidence type="ECO:0000256" key="12">
    <source>
        <dbReference type="SAM" id="Phobius"/>
    </source>
</evidence>
<dbReference type="GO" id="GO:0009055">
    <property type="term" value="F:electron transfer activity"/>
    <property type="evidence" value="ECO:0007669"/>
    <property type="project" value="InterPro"/>
</dbReference>
<evidence type="ECO:0000256" key="9">
    <source>
        <dbReference type="ARBA" id="ARBA00023136"/>
    </source>
</evidence>
<dbReference type="InterPro" id="IPR039391">
    <property type="entry name" value="Phytocyanin-like"/>
</dbReference>
<keyword evidence="9 12" id="KW-0472">Membrane</keyword>
<keyword evidence="6" id="KW-0249">Electron transport</keyword>
<reference evidence="15 16" key="1">
    <citation type="submission" date="2024-04" db="EMBL/GenBank/DDBJ databases">
        <authorList>
            <person name="Fracassetti M."/>
        </authorList>
    </citation>
    <scope>NUCLEOTIDE SEQUENCE [LARGE SCALE GENOMIC DNA]</scope>
</reference>
<dbReference type="PANTHER" id="PTHR33021">
    <property type="entry name" value="BLUE COPPER PROTEIN"/>
    <property type="match status" value="1"/>
</dbReference>
<keyword evidence="5 13" id="KW-0732">Signal</keyword>
<evidence type="ECO:0000256" key="10">
    <source>
        <dbReference type="ARBA" id="ARBA00023157"/>
    </source>
</evidence>
<evidence type="ECO:0000259" key="14">
    <source>
        <dbReference type="PROSITE" id="PS51485"/>
    </source>
</evidence>
<feature type="domain" description="Phytocyanin" evidence="14">
    <location>
        <begin position="27"/>
        <end position="126"/>
    </location>
</feature>